<organism evidence="1">
    <name type="scientific">Tanacetum cinerariifolium</name>
    <name type="common">Dalmatian daisy</name>
    <name type="synonym">Chrysanthemum cinerariifolium</name>
    <dbReference type="NCBI Taxonomy" id="118510"/>
    <lineage>
        <taxon>Eukaryota</taxon>
        <taxon>Viridiplantae</taxon>
        <taxon>Streptophyta</taxon>
        <taxon>Embryophyta</taxon>
        <taxon>Tracheophyta</taxon>
        <taxon>Spermatophyta</taxon>
        <taxon>Magnoliopsida</taxon>
        <taxon>eudicotyledons</taxon>
        <taxon>Gunneridae</taxon>
        <taxon>Pentapetalae</taxon>
        <taxon>asterids</taxon>
        <taxon>campanulids</taxon>
        <taxon>Asterales</taxon>
        <taxon>Asteraceae</taxon>
        <taxon>Asteroideae</taxon>
        <taxon>Anthemideae</taxon>
        <taxon>Anthemidinae</taxon>
        <taxon>Tanacetum</taxon>
    </lineage>
</organism>
<dbReference type="EMBL" id="BKCJ010591168">
    <property type="protein sequence ID" value="GFB27653.1"/>
    <property type="molecule type" value="Genomic_DNA"/>
</dbReference>
<dbReference type="AlphaFoldDB" id="A0A699LC00"/>
<accession>A0A699LC00</accession>
<sequence>MKVQWRFYLPFASSWTNEFEIEPDQSELTSVVMEDILGEPRVYVPNVLPTHPTLYLHSNFTPFDNSLPKSEIFCIDIEEKNSGSTTIHADISLPDLECFYFKSESIREI</sequence>
<comment type="caution">
    <text evidence="1">The sequence shown here is derived from an EMBL/GenBank/DDBJ whole genome shotgun (WGS) entry which is preliminary data.</text>
</comment>
<evidence type="ECO:0000313" key="1">
    <source>
        <dbReference type="EMBL" id="GFB27653.1"/>
    </source>
</evidence>
<reference evidence="1" key="1">
    <citation type="journal article" date="2019" name="Sci. Rep.">
        <title>Draft genome of Tanacetum cinerariifolium, the natural source of mosquito coil.</title>
        <authorList>
            <person name="Yamashiro T."/>
            <person name="Shiraishi A."/>
            <person name="Satake H."/>
            <person name="Nakayama K."/>
        </authorList>
    </citation>
    <scope>NUCLEOTIDE SEQUENCE</scope>
</reference>
<gene>
    <name evidence="1" type="ORF">Tci_699624</name>
</gene>
<proteinExistence type="predicted"/>
<protein>
    <submittedName>
        <fullName evidence="1">Uncharacterized protein</fullName>
    </submittedName>
</protein>
<name>A0A699LC00_TANCI</name>